<dbReference type="AlphaFoldDB" id="A0A3E1NXZ5"/>
<reference evidence="2 3" key="1">
    <citation type="submission" date="2018-08" db="EMBL/GenBank/DDBJ databases">
        <title>Chitinophaga sp. K20C18050901, a novel bacterium isolated from forest soil.</title>
        <authorList>
            <person name="Wang C."/>
        </authorList>
    </citation>
    <scope>NUCLEOTIDE SEQUENCE [LARGE SCALE GENOMIC DNA]</scope>
    <source>
        <strain evidence="2 3">K20C18050901</strain>
    </source>
</reference>
<accession>A0A3E1NXZ5</accession>
<dbReference type="EMBL" id="QTJV01000009">
    <property type="protein sequence ID" value="RFM32799.1"/>
    <property type="molecule type" value="Genomic_DNA"/>
</dbReference>
<dbReference type="RefSeq" id="WP_116855989.1">
    <property type="nucleotide sequence ID" value="NZ_QTJV01000009.1"/>
</dbReference>
<evidence type="ECO:0000259" key="1">
    <source>
        <dbReference type="Pfam" id="PF13568"/>
    </source>
</evidence>
<evidence type="ECO:0000313" key="3">
    <source>
        <dbReference type="Proteomes" id="UP000261174"/>
    </source>
</evidence>
<feature type="domain" description="Outer membrane protein beta-barrel" evidence="1">
    <location>
        <begin position="20"/>
        <end position="206"/>
    </location>
</feature>
<gene>
    <name evidence="2" type="ORF">DXN04_24340</name>
</gene>
<proteinExistence type="predicted"/>
<dbReference type="OrthoDB" id="1011748at2"/>
<keyword evidence="3" id="KW-1185">Reference proteome</keyword>
<name>A0A3E1NXZ5_9BACT</name>
<sequence>MKQVILIVAFNLLTIPVFSQISVGITGGGKLSRFHYSHTVGSKYRTNTFITAWHAGLIAEAKLHGNLYLQPQLLVSRQGAISEFDMNTETYRNYFKGVVHTTYLQLPLNVVYKYNRWYAGAGPYIARGLGGRYHNRSAYISYDLTIPSSEFNTQGEIEFKSSEKGIKPYNLYMRSMDYGANFIGGYEFKNGLFLNVNYSLGLTNVYGKDSGVKNRYWGLSAGWFFKKSAAKAMSNHKQP</sequence>
<dbReference type="Pfam" id="PF13568">
    <property type="entry name" value="OMP_b-brl_2"/>
    <property type="match status" value="1"/>
</dbReference>
<protein>
    <submittedName>
        <fullName evidence="2">PorT family protein</fullName>
    </submittedName>
</protein>
<organism evidence="2 3">
    <name type="scientific">Chitinophaga silvisoli</name>
    <dbReference type="NCBI Taxonomy" id="2291814"/>
    <lineage>
        <taxon>Bacteria</taxon>
        <taxon>Pseudomonadati</taxon>
        <taxon>Bacteroidota</taxon>
        <taxon>Chitinophagia</taxon>
        <taxon>Chitinophagales</taxon>
        <taxon>Chitinophagaceae</taxon>
        <taxon>Chitinophaga</taxon>
    </lineage>
</organism>
<dbReference type="InterPro" id="IPR025665">
    <property type="entry name" value="Beta-barrel_OMP_2"/>
</dbReference>
<evidence type="ECO:0000313" key="2">
    <source>
        <dbReference type="EMBL" id="RFM32799.1"/>
    </source>
</evidence>
<comment type="caution">
    <text evidence="2">The sequence shown here is derived from an EMBL/GenBank/DDBJ whole genome shotgun (WGS) entry which is preliminary data.</text>
</comment>
<dbReference type="Proteomes" id="UP000261174">
    <property type="component" value="Unassembled WGS sequence"/>
</dbReference>